<evidence type="ECO:0000313" key="4">
    <source>
        <dbReference type="EMBL" id="PZR15440.1"/>
    </source>
</evidence>
<dbReference type="InterPro" id="IPR051599">
    <property type="entry name" value="Cell_Envelope_Assoc"/>
</dbReference>
<gene>
    <name evidence="4" type="ORF">DI536_08290</name>
</gene>
<dbReference type="GO" id="GO:0043164">
    <property type="term" value="P:Gram-negative-bacterium-type cell wall biogenesis"/>
    <property type="evidence" value="ECO:0007669"/>
    <property type="project" value="TreeGrafter"/>
</dbReference>
<dbReference type="GO" id="GO:0000270">
    <property type="term" value="P:peptidoglycan metabolic process"/>
    <property type="evidence" value="ECO:0007669"/>
    <property type="project" value="TreeGrafter"/>
</dbReference>
<evidence type="ECO:0000259" key="3">
    <source>
        <dbReference type="Pfam" id="PF02698"/>
    </source>
</evidence>
<feature type="compositionally biased region" description="Basic and acidic residues" evidence="1">
    <location>
        <begin position="1"/>
        <end position="16"/>
    </location>
</feature>
<dbReference type="PANTHER" id="PTHR30336:SF4">
    <property type="entry name" value="ENVELOPE BIOGENESIS FACTOR ELYC"/>
    <property type="match status" value="1"/>
</dbReference>
<name>A0A2W5TIT5_9BACT</name>
<dbReference type="EMBL" id="QFQP01000005">
    <property type="protein sequence ID" value="PZR15440.1"/>
    <property type="molecule type" value="Genomic_DNA"/>
</dbReference>
<sequence length="494" mass="53712">MARHLERGHRGDDQPRGRVGADAGGGALRVVTADEAVTVGVLLHGADLRAPGENGAVAVVTVGPALVGVDPAVAISVERRVGRPELDGHGAEAALGERRLHDVALRVQLERALVVTPALQALHAEPHVSGKFFAATNGDDRGVVLRPREDRLPEHRVLLVEHLNAQTVGAHAHATDVFDDDVHPKRRVRLDARREHHDRQQRQDTKTKHFEDPPWRRSRSPALRKGAREATEGSMLVSLMFFVLSKLLDVFVDPLWWCLACFAVGLVLTRTERRRRVGLRVIVAGLVVLLLASLPAVSNRLWRSLESDAENTLRPDVTYDAVVLLGGVSSPLGSSPGETGWNESFERVLATRALLLSGRAKVAVLSGGALGGPLKTEAENLAEVLKSLGVPEEQLVIEMKANNTRENAVLTKPVLEALGARQVVIVTSAFHMRRAVGCFRAVGLEVDTLPVDWRLREAGADPHLAPRSEYLAQTARALREWLGRAVYAALGYSR</sequence>
<dbReference type="InterPro" id="IPR014729">
    <property type="entry name" value="Rossmann-like_a/b/a_fold"/>
</dbReference>
<proteinExistence type="predicted"/>
<evidence type="ECO:0000313" key="5">
    <source>
        <dbReference type="Proteomes" id="UP000249061"/>
    </source>
</evidence>
<evidence type="ECO:0000256" key="1">
    <source>
        <dbReference type="SAM" id="MobiDB-lite"/>
    </source>
</evidence>
<organism evidence="4 5">
    <name type="scientific">Archangium gephyra</name>
    <dbReference type="NCBI Taxonomy" id="48"/>
    <lineage>
        <taxon>Bacteria</taxon>
        <taxon>Pseudomonadati</taxon>
        <taxon>Myxococcota</taxon>
        <taxon>Myxococcia</taxon>
        <taxon>Myxococcales</taxon>
        <taxon>Cystobacterineae</taxon>
        <taxon>Archangiaceae</taxon>
        <taxon>Archangium</taxon>
    </lineage>
</organism>
<keyword evidence="2" id="KW-0812">Transmembrane</keyword>
<evidence type="ECO:0000256" key="2">
    <source>
        <dbReference type="SAM" id="Phobius"/>
    </source>
</evidence>
<dbReference type="CDD" id="cd06259">
    <property type="entry name" value="YdcF-like"/>
    <property type="match status" value="1"/>
</dbReference>
<accession>A0A2W5TIT5</accession>
<dbReference type="GO" id="GO:0005886">
    <property type="term" value="C:plasma membrane"/>
    <property type="evidence" value="ECO:0007669"/>
    <property type="project" value="TreeGrafter"/>
</dbReference>
<dbReference type="InterPro" id="IPR003848">
    <property type="entry name" value="DUF218"/>
</dbReference>
<protein>
    <recommendedName>
        <fullName evidence="3">DUF218 domain-containing protein</fullName>
    </recommendedName>
</protein>
<comment type="caution">
    <text evidence="4">The sequence shown here is derived from an EMBL/GenBank/DDBJ whole genome shotgun (WGS) entry which is preliminary data.</text>
</comment>
<dbReference type="AlphaFoldDB" id="A0A2W5TIT5"/>
<dbReference type="Gene3D" id="3.40.50.620">
    <property type="entry name" value="HUPs"/>
    <property type="match status" value="1"/>
</dbReference>
<keyword evidence="2" id="KW-0472">Membrane</keyword>
<reference evidence="4 5" key="1">
    <citation type="submission" date="2017-08" db="EMBL/GenBank/DDBJ databases">
        <title>Infants hospitalized years apart are colonized by the same room-sourced microbial strains.</title>
        <authorList>
            <person name="Brooks B."/>
            <person name="Olm M.R."/>
            <person name="Firek B.A."/>
            <person name="Baker R."/>
            <person name="Thomas B.C."/>
            <person name="Morowitz M.J."/>
            <person name="Banfield J.F."/>
        </authorList>
    </citation>
    <scope>NUCLEOTIDE SEQUENCE [LARGE SCALE GENOMIC DNA]</scope>
    <source>
        <strain evidence="4">S2_003_000_R2_14</strain>
    </source>
</reference>
<keyword evidence="2" id="KW-1133">Transmembrane helix</keyword>
<dbReference type="PANTHER" id="PTHR30336">
    <property type="entry name" value="INNER MEMBRANE PROTEIN, PROBABLE PERMEASE"/>
    <property type="match status" value="1"/>
</dbReference>
<feature type="domain" description="DUF218" evidence="3">
    <location>
        <begin position="320"/>
        <end position="483"/>
    </location>
</feature>
<feature type="region of interest" description="Disordered" evidence="1">
    <location>
        <begin position="1"/>
        <end position="21"/>
    </location>
</feature>
<dbReference type="Proteomes" id="UP000249061">
    <property type="component" value="Unassembled WGS sequence"/>
</dbReference>
<feature type="transmembrane region" description="Helical" evidence="2">
    <location>
        <begin position="277"/>
        <end position="297"/>
    </location>
</feature>
<dbReference type="Pfam" id="PF02698">
    <property type="entry name" value="DUF218"/>
    <property type="match status" value="1"/>
</dbReference>
<feature type="transmembrane region" description="Helical" evidence="2">
    <location>
        <begin position="254"/>
        <end position="270"/>
    </location>
</feature>
<feature type="region of interest" description="Disordered" evidence="1">
    <location>
        <begin position="191"/>
        <end position="227"/>
    </location>
</feature>
<feature type="compositionally biased region" description="Basic and acidic residues" evidence="1">
    <location>
        <begin position="191"/>
        <end position="215"/>
    </location>
</feature>